<evidence type="ECO:0000313" key="2">
    <source>
        <dbReference type="Proteomes" id="UP000740830"/>
    </source>
</evidence>
<accession>A0ABS6C4F0</accession>
<evidence type="ECO:0000313" key="1">
    <source>
        <dbReference type="EMBL" id="MBU3220377.1"/>
    </source>
</evidence>
<comment type="caution">
    <text evidence="1">The sequence shown here is derived from an EMBL/GenBank/DDBJ whole genome shotgun (WGS) entry which is preliminary data.</text>
</comment>
<organism evidence="1 2">
    <name type="scientific">Clostridium algidicarnis</name>
    <dbReference type="NCBI Taxonomy" id="37659"/>
    <lineage>
        <taxon>Bacteria</taxon>
        <taxon>Bacillati</taxon>
        <taxon>Bacillota</taxon>
        <taxon>Clostridia</taxon>
        <taxon>Eubacteriales</taxon>
        <taxon>Clostridiaceae</taxon>
        <taxon>Clostridium</taxon>
    </lineage>
</organism>
<protein>
    <submittedName>
        <fullName evidence="1">Uncharacterized protein</fullName>
    </submittedName>
</protein>
<gene>
    <name evidence="1" type="ORF">KPL27_09795</name>
</gene>
<keyword evidence="2" id="KW-1185">Reference proteome</keyword>
<reference evidence="1 2" key="1">
    <citation type="submission" date="2021-06" db="EMBL/GenBank/DDBJ databases">
        <title>Clostridia strains as spoilage organisms.</title>
        <authorList>
            <person name="Wambui J."/>
            <person name="Stephan R."/>
            <person name="Stevens M.J.A."/>
        </authorList>
    </citation>
    <scope>NUCLEOTIDE SEQUENCE [LARGE SCALE GENOMIC DNA]</scope>
    <source>
        <strain evidence="1 2">CM013</strain>
    </source>
</reference>
<dbReference type="Proteomes" id="UP000740830">
    <property type="component" value="Unassembled WGS sequence"/>
</dbReference>
<dbReference type="RefSeq" id="WP_200805838.1">
    <property type="nucleotide sequence ID" value="NZ_JAHLDG010000014.1"/>
</dbReference>
<dbReference type="EMBL" id="JAHLDG010000014">
    <property type="protein sequence ID" value="MBU3220377.1"/>
    <property type="molecule type" value="Genomic_DNA"/>
</dbReference>
<name>A0ABS6C4F0_9CLOT</name>
<sequence>MALDLYSGKYVEDVKEKCYFEYISETEKIKIDFVDRLFSDRGFRYQGIFACHQKLLKN</sequence>
<proteinExistence type="predicted"/>